<dbReference type="RefSeq" id="WP_379934799.1">
    <property type="nucleotide sequence ID" value="NZ_JBHTHY010000007.1"/>
</dbReference>
<name>A0ABW3B4C4_9FLAO</name>
<sequence>MLFAQNISDYKWENRLIFLVDEEPETSIMNSQLKILEAKSDELKERDIMVFQLTPKTILLSNGEETRLSSIETYRSLAIPTDFKGIILVGKDGGVKLKKPYIVPVANIFTLIDGMPMRKSEIKRKKEG</sequence>
<dbReference type="InterPro" id="IPR025232">
    <property type="entry name" value="DUF4174"/>
</dbReference>
<proteinExistence type="predicted"/>
<comment type="caution">
    <text evidence="3">The sequence shown here is derived from an EMBL/GenBank/DDBJ whole genome shotgun (WGS) entry which is preliminary data.</text>
</comment>
<evidence type="ECO:0000313" key="4">
    <source>
        <dbReference type="Proteomes" id="UP001597012"/>
    </source>
</evidence>
<protein>
    <submittedName>
        <fullName evidence="3">DUF4174 domain-containing protein</fullName>
    </submittedName>
</protein>
<reference evidence="4" key="1">
    <citation type="journal article" date="2019" name="Int. J. Syst. Evol. Microbiol.">
        <title>The Global Catalogue of Microorganisms (GCM) 10K type strain sequencing project: providing services to taxonomists for standard genome sequencing and annotation.</title>
        <authorList>
            <consortium name="The Broad Institute Genomics Platform"/>
            <consortium name="The Broad Institute Genome Sequencing Center for Infectious Disease"/>
            <person name="Wu L."/>
            <person name="Ma J."/>
        </authorList>
    </citation>
    <scope>NUCLEOTIDE SEQUENCE [LARGE SCALE GENOMIC DNA]</scope>
    <source>
        <strain evidence="4">CCUG 61948</strain>
    </source>
</reference>
<evidence type="ECO:0000313" key="3">
    <source>
        <dbReference type="EMBL" id="MFD0798167.1"/>
    </source>
</evidence>
<keyword evidence="4" id="KW-1185">Reference proteome</keyword>
<dbReference type="Pfam" id="PF13778">
    <property type="entry name" value="DUF4174"/>
    <property type="match status" value="1"/>
</dbReference>
<evidence type="ECO:0000256" key="1">
    <source>
        <dbReference type="ARBA" id="ARBA00022729"/>
    </source>
</evidence>
<dbReference type="Proteomes" id="UP001597012">
    <property type="component" value="Unassembled WGS sequence"/>
</dbReference>
<feature type="domain" description="DUF4174" evidence="2">
    <location>
        <begin position="8"/>
        <end position="121"/>
    </location>
</feature>
<evidence type="ECO:0000259" key="2">
    <source>
        <dbReference type="Pfam" id="PF13778"/>
    </source>
</evidence>
<dbReference type="EMBL" id="JBHTHY010000007">
    <property type="protein sequence ID" value="MFD0798167.1"/>
    <property type="molecule type" value="Genomic_DNA"/>
</dbReference>
<gene>
    <name evidence="3" type="ORF">ACFQZJ_11905</name>
</gene>
<keyword evidence="1" id="KW-0732">Signal</keyword>
<accession>A0ABW3B4C4</accession>
<organism evidence="3 4">
    <name type="scientific">Maribacter chungangensis</name>
    <dbReference type="NCBI Taxonomy" id="1069117"/>
    <lineage>
        <taxon>Bacteria</taxon>
        <taxon>Pseudomonadati</taxon>
        <taxon>Bacteroidota</taxon>
        <taxon>Flavobacteriia</taxon>
        <taxon>Flavobacteriales</taxon>
        <taxon>Flavobacteriaceae</taxon>
        <taxon>Maribacter</taxon>
    </lineage>
</organism>